<keyword evidence="3 8" id="KW-0689">Ribosomal protein</keyword>
<name>A0A8D8QEH0_9HEMI</name>
<dbReference type="PANTHER" id="PTHR21396">
    <property type="entry name" value="39S RIBOSOMAL PROTEIN L43"/>
    <property type="match status" value="1"/>
</dbReference>
<dbReference type="InterPro" id="IPR007741">
    <property type="entry name" value="Ribosomal_mL43/mS25/NADH_DH"/>
</dbReference>
<comment type="subcellular location">
    <subcellularLocation>
        <location evidence="1">Mitochondrion</location>
    </subcellularLocation>
</comment>
<dbReference type="GO" id="GO:0032543">
    <property type="term" value="P:mitochondrial translation"/>
    <property type="evidence" value="ECO:0007669"/>
    <property type="project" value="InterPro"/>
</dbReference>
<dbReference type="GO" id="GO:0005762">
    <property type="term" value="C:mitochondrial large ribosomal subunit"/>
    <property type="evidence" value="ECO:0007669"/>
    <property type="project" value="TreeGrafter"/>
</dbReference>
<dbReference type="Gene3D" id="3.40.30.10">
    <property type="entry name" value="Glutaredoxin"/>
    <property type="match status" value="1"/>
</dbReference>
<proteinExistence type="inferred from homology"/>
<evidence type="ECO:0000256" key="1">
    <source>
        <dbReference type="ARBA" id="ARBA00004173"/>
    </source>
</evidence>
<protein>
    <recommendedName>
        <fullName evidence="6">Large ribosomal subunit protein mL43</fullName>
    </recommendedName>
</protein>
<feature type="domain" description="Ribosomal protein/NADH dehydrogenase" evidence="7">
    <location>
        <begin position="37"/>
        <end position="110"/>
    </location>
</feature>
<evidence type="ECO:0000256" key="2">
    <source>
        <dbReference type="ARBA" id="ARBA00006073"/>
    </source>
</evidence>
<dbReference type="SMART" id="SM00916">
    <property type="entry name" value="L51_S25_CI-B8"/>
    <property type="match status" value="1"/>
</dbReference>
<sequence length="194" mass="22650">MSKSHLYLRTGFPRAPLANGLGRYMCQVKRMTVKFCKSHGSSRGVRDFIETDMIDFVKQSPEFVLYLKPRRHHSPHLIAEYLNGERFHMSFHNFNREEITKWLNLMKTRAGAPIMAYRKLWHTDNPSIQGVWSPFVNQDTSLNITSFPNDKLSRMIQTEPTATELLLEMFKNQQLEDSEANVSRGEVNRKDESK</sequence>
<dbReference type="SUPFAM" id="SSF52833">
    <property type="entry name" value="Thioredoxin-like"/>
    <property type="match status" value="1"/>
</dbReference>
<evidence type="ECO:0000256" key="5">
    <source>
        <dbReference type="ARBA" id="ARBA00023274"/>
    </source>
</evidence>
<comment type="similarity">
    <text evidence="2">Belongs to the mitochondrion-specific ribosomal protein mL43 family.</text>
</comment>
<dbReference type="PANTHER" id="PTHR21396:SF2">
    <property type="entry name" value="LARGE RIBOSOMAL SUBUNIT PROTEIN ML43"/>
    <property type="match status" value="1"/>
</dbReference>
<evidence type="ECO:0000256" key="3">
    <source>
        <dbReference type="ARBA" id="ARBA00022980"/>
    </source>
</evidence>
<dbReference type="Pfam" id="PF05047">
    <property type="entry name" value="L51_S25_CI-B8"/>
    <property type="match status" value="1"/>
</dbReference>
<keyword evidence="5" id="KW-0687">Ribonucleoprotein</keyword>
<dbReference type="EMBL" id="HBUF01071983">
    <property type="protein sequence ID" value="CAG6629877.1"/>
    <property type="molecule type" value="Transcribed_RNA"/>
</dbReference>
<reference evidence="8" key="1">
    <citation type="submission" date="2021-05" db="EMBL/GenBank/DDBJ databases">
        <authorList>
            <person name="Alioto T."/>
            <person name="Alioto T."/>
            <person name="Gomez Garrido J."/>
        </authorList>
    </citation>
    <scope>NUCLEOTIDE SEQUENCE</scope>
</reference>
<accession>A0A8D8QEH0</accession>
<evidence type="ECO:0000256" key="4">
    <source>
        <dbReference type="ARBA" id="ARBA00023128"/>
    </source>
</evidence>
<dbReference type="InterPro" id="IPR036249">
    <property type="entry name" value="Thioredoxin-like_sf"/>
</dbReference>
<dbReference type="AlphaFoldDB" id="A0A8D8QEH0"/>
<evidence type="ECO:0000313" key="8">
    <source>
        <dbReference type="EMBL" id="CAG6629877.1"/>
    </source>
</evidence>
<dbReference type="GO" id="GO:0003735">
    <property type="term" value="F:structural constituent of ribosome"/>
    <property type="evidence" value="ECO:0007669"/>
    <property type="project" value="InterPro"/>
</dbReference>
<dbReference type="InterPro" id="IPR039927">
    <property type="entry name" value="Ribosomal_mL43"/>
</dbReference>
<organism evidence="8">
    <name type="scientific">Cacopsylla melanoneura</name>
    <dbReference type="NCBI Taxonomy" id="428564"/>
    <lineage>
        <taxon>Eukaryota</taxon>
        <taxon>Metazoa</taxon>
        <taxon>Ecdysozoa</taxon>
        <taxon>Arthropoda</taxon>
        <taxon>Hexapoda</taxon>
        <taxon>Insecta</taxon>
        <taxon>Pterygota</taxon>
        <taxon>Neoptera</taxon>
        <taxon>Paraneoptera</taxon>
        <taxon>Hemiptera</taxon>
        <taxon>Sternorrhyncha</taxon>
        <taxon>Psylloidea</taxon>
        <taxon>Psyllidae</taxon>
        <taxon>Psyllinae</taxon>
        <taxon>Cacopsylla</taxon>
    </lineage>
</organism>
<evidence type="ECO:0000256" key="6">
    <source>
        <dbReference type="ARBA" id="ARBA00035188"/>
    </source>
</evidence>
<evidence type="ECO:0000259" key="7">
    <source>
        <dbReference type="SMART" id="SM00916"/>
    </source>
</evidence>
<keyword evidence="4" id="KW-0496">Mitochondrion</keyword>